<dbReference type="GO" id="GO:0006412">
    <property type="term" value="P:translation"/>
    <property type="evidence" value="ECO:0007669"/>
    <property type="project" value="UniProtKB-UniRule"/>
</dbReference>
<dbReference type="GO" id="GO:0003735">
    <property type="term" value="F:structural constituent of ribosome"/>
    <property type="evidence" value="ECO:0007669"/>
    <property type="project" value="InterPro"/>
</dbReference>
<organism evidence="5 6">
    <name type="scientific">Candidatus Zambryskibacteria bacterium CG10_big_fil_rev_8_21_14_0_10_42_12</name>
    <dbReference type="NCBI Taxonomy" id="1975115"/>
    <lineage>
        <taxon>Bacteria</taxon>
        <taxon>Candidatus Zambryskiibacteriota</taxon>
    </lineage>
</organism>
<evidence type="ECO:0000313" key="5">
    <source>
        <dbReference type="EMBL" id="PIR38835.1"/>
    </source>
</evidence>
<keyword evidence="2 4" id="KW-0689">Ribosomal protein</keyword>
<name>A0A2H0QYX7_9BACT</name>
<evidence type="ECO:0000313" key="6">
    <source>
        <dbReference type="Proteomes" id="UP000231333"/>
    </source>
</evidence>
<dbReference type="Gene3D" id="3.30.70.330">
    <property type="match status" value="1"/>
</dbReference>
<dbReference type="InterPro" id="IPR012678">
    <property type="entry name" value="Ribosomal_uL23/eL15/eS24_sf"/>
</dbReference>
<dbReference type="InterPro" id="IPR013025">
    <property type="entry name" value="Ribosomal_uL23-like"/>
</dbReference>
<dbReference type="InterPro" id="IPR012677">
    <property type="entry name" value="Nucleotide-bd_a/b_plait_sf"/>
</dbReference>
<dbReference type="GO" id="GO:0019843">
    <property type="term" value="F:rRNA binding"/>
    <property type="evidence" value="ECO:0007669"/>
    <property type="project" value="UniProtKB-UniRule"/>
</dbReference>
<evidence type="ECO:0000256" key="3">
    <source>
        <dbReference type="ARBA" id="ARBA00023274"/>
    </source>
</evidence>
<sequence>MATKTDTIKNIYKRDLSEVLKAPRITEKASMVSDKGVYVFEVATWANKNEIGAAVKKFYNVTPINIRTSVVPSKKVFRRGRAGVKKGGKKAYIELKKGDKIELV</sequence>
<dbReference type="EMBL" id="PCXL01000007">
    <property type="protein sequence ID" value="PIR38835.1"/>
    <property type="molecule type" value="Genomic_DNA"/>
</dbReference>
<dbReference type="HAMAP" id="MF_01369_B">
    <property type="entry name" value="Ribosomal_uL23_B"/>
    <property type="match status" value="1"/>
</dbReference>
<gene>
    <name evidence="4 5" type="primary">rplW</name>
    <name evidence="5" type="ORF">COV34_00335</name>
</gene>
<dbReference type="GO" id="GO:0005840">
    <property type="term" value="C:ribosome"/>
    <property type="evidence" value="ECO:0007669"/>
    <property type="project" value="UniProtKB-KW"/>
</dbReference>
<keyword evidence="3 4" id="KW-0687">Ribonucleoprotein</keyword>
<dbReference type="GO" id="GO:1990904">
    <property type="term" value="C:ribonucleoprotein complex"/>
    <property type="evidence" value="ECO:0007669"/>
    <property type="project" value="UniProtKB-KW"/>
</dbReference>
<evidence type="ECO:0000256" key="4">
    <source>
        <dbReference type="HAMAP-Rule" id="MF_01369"/>
    </source>
</evidence>
<evidence type="ECO:0000256" key="2">
    <source>
        <dbReference type="ARBA" id="ARBA00022980"/>
    </source>
</evidence>
<comment type="subunit">
    <text evidence="4">Part of the 50S ribosomal subunit. Contacts protein L29, and trigger factor when it is bound to the ribosome.</text>
</comment>
<reference evidence="5 6" key="1">
    <citation type="submission" date="2017-09" db="EMBL/GenBank/DDBJ databases">
        <title>Depth-based differentiation of microbial function through sediment-hosted aquifers and enrichment of novel symbionts in the deep terrestrial subsurface.</title>
        <authorList>
            <person name="Probst A.J."/>
            <person name="Ladd B."/>
            <person name="Jarett J.K."/>
            <person name="Geller-Mcgrath D.E."/>
            <person name="Sieber C.M."/>
            <person name="Emerson J.B."/>
            <person name="Anantharaman K."/>
            <person name="Thomas B.C."/>
            <person name="Malmstrom R."/>
            <person name="Stieglmeier M."/>
            <person name="Klingl A."/>
            <person name="Woyke T."/>
            <person name="Ryan C.M."/>
            <person name="Banfield J.F."/>
        </authorList>
    </citation>
    <scope>NUCLEOTIDE SEQUENCE [LARGE SCALE GENOMIC DNA]</scope>
    <source>
        <strain evidence="5">CG10_big_fil_rev_8_21_14_0_10_42_12</strain>
    </source>
</reference>
<dbReference type="Pfam" id="PF00276">
    <property type="entry name" value="Ribosomal_L23"/>
    <property type="match status" value="1"/>
</dbReference>
<comment type="similarity">
    <text evidence="1 4">Belongs to the universal ribosomal protein uL23 family.</text>
</comment>
<proteinExistence type="inferred from homology"/>
<accession>A0A2H0QYX7</accession>
<comment type="function">
    <text evidence="4">One of the early assembly proteins it binds 23S rRNA. One of the proteins that surrounds the polypeptide exit tunnel on the outside of the ribosome. Forms the main docking site for trigger factor binding to the ribosome.</text>
</comment>
<comment type="caution">
    <text evidence="5">The sequence shown here is derived from an EMBL/GenBank/DDBJ whole genome shotgun (WGS) entry which is preliminary data.</text>
</comment>
<evidence type="ECO:0000256" key="1">
    <source>
        <dbReference type="ARBA" id="ARBA00006700"/>
    </source>
</evidence>
<keyword evidence="4" id="KW-0699">rRNA-binding</keyword>
<dbReference type="PANTHER" id="PTHR11620">
    <property type="entry name" value="60S RIBOSOMAL PROTEIN L23A"/>
    <property type="match status" value="1"/>
</dbReference>
<keyword evidence="4" id="KW-0694">RNA-binding</keyword>
<dbReference type="AlphaFoldDB" id="A0A2H0QYX7"/>
<dbReference type="SUPFAM" id="SSF54189">
    <property type="entry name" value="Ribosomal proteins S24e, L23 and L15e"/>
    <property type="match status" value="1"/>
</dbReference>
<dbReference type="Proteomes" id="UP000231333">
    <property type="component" value="Unassembled WGS sequence"/>
</dbReference>
<protein>
    <recommendedName>
        <fullName evidence="4">Large ribosomal subunit protein uL23</fullName>
    </recommendedName>
</protein>